<dbReference type="PANTHER" id="PTHR43798:SF33">
    <property type="entry name" value="HYDROLASE, PUTATIVE (AFU_ORTHOLOGUE AFUA_2G14860)-RELATED"/>
    <property type="match status" value="1"/>
</dbReference>
<dbReference type="RefSeq" id="WP_165448830.1">
    <property type="nucleotide sequence ID" value="NZ_JADLPI010000010.1"/>
</dbReference>
<feature type="domain" description="AB hydrolase-1" evidence="1">
    <location>
        <begin position="32"/>
        <end position="274"/>
    </location>
</feature>
<dbReference type="AlphaFoldDB" id="A0A4U8VXG3"/>
<dbReference type="InterPro" id="IPR000073">
    <property type="entry name" value="AB_hydrolase_1"/>
</dbReference>
<dbReference type="Proteomes" id="UP000290439">
    <property type="component" value="Chromosome"/>
</dbReference>
<dbReference type="PRINTS" id="PR00412">
    <property type="entry name" value="EPOXHYDRLASE"/>
</dbReference>
<name>A0A4U8VXG3_9NOCA</name>
<dbReference type="EMBL" id="LR215973">
    <property type="protein sequence ID" value="VFA97375.1"/>
    <property type="molecule type" value="Genomic_DNA"/>
</dbReference>
<dbReference type="InterPro" id="IPR050266">
    <property type="entry name" value="AB_hydrolase_sf"/>
</dbReference>
<dbReference type="GO" id="GO:0016020">
    <property type="term" value="C:membrane"/>
    <property type="evidence" value="ECO:0007669"/>
    <property type="project" value="TreeGrafter"/>
</dbReference>
<dbReference type="SUPFAM" id="SSF53474">
    <property type="entry name" value="alpha/beta-Hydrolases"/>
    <property type="match status" value="1"/>
</dbReference>
<reference evidence="2 3" key="1">
    <citation type="submission" date="2019-02" db="EMBL/GenBank/DDBJ databases">
        <authorList>
            <consortium name="Pathogen Informatics"/>
        </authorList>
    </citation>
    <scope>NUCLEOTIDE SEQUENCE [LARGE SCALE GENOMIC DNA]</scope>
    <source>
        <strain evidence="2 3">3012STDY6756504</strain>
    </source>
</reference>
<organism evidence="2 3">
    <name type="scientific">Nocardia cyriacigeorgica</name>
    <dbReference type="NCBI Taxonomy" id="135487"/>
    <lineage>
        <taxon>Bacteria</taxon>
        <taxon>Bacillati</taxon>
        <taxon>Actinomycetota</taxon>
        <taxon>Actinomycetes</taxon>
        <taxon>Mycobacteriales</taxon>
        <taxon>Nocardiaceae</taxon>
        <taxon>Nocardia</taxon>
    </lineage>
</organism>
<dbReference type="Pfam" id="PF00561">
    <property type="entry name" value="Abhydrolase_1"/>
    <property type="match status" value="1"/>
</dbReference>
<dbReference type="InterPro" id="IPR029058">
    <property type="entry name" value="AB_hydrolase_fold"/>
</dbReference>
<dbReference type="GO" id="GO:0047372">
    <property type="term" value="F:monoacylglycerol lipase activity"/>
    <property type="evidence" value="ECO:0007669"/>
    <property type="project" value="TreeGrafter"/>
</dbReference>
<dbReference type="InterPro" id="IPR000639">
    <property type="entry name" value="Epox_hydrolase-like"/>
</dbReference>
<protein>
    <submittedName>
        <fullName evidence="2">Haloalkane dehalogenase</fullName>
        <ecNumber evidence="2">3.8.1.5</ecNumber>
    </submittedName>
</protein>
<gene>
    <name evidence="2" type="primary">dhaA_1</name>
    <name evidence="2" type="ORF">NCTC10797_01138</name>
</gene>
<proteinExistence type="predicted"/>
<dbReference type="GO" id="GO:0018786">
    <property type="term" value="F:haloalkane dehalogenase activity"/>
    <property type="evidence" value="ECO:0007669"/>
    <property type="project" value="UniProtKB-EC"/>
</dbReference>
<evidence type="ECO:0000313" key="2">
    <source>
        <dbReference type="EMBL" id="VFA97375.1"/>
    </source>
</evidence>
<sequence length="287" mass="31368">MTIENWHHRGHHLTVGGQSIFVVDIGPRTGVPVVVVHGFPGSSHDFAEVAEILSADHRVVLMDLLGFGFSDKPPTASYSLFEQADLVEAMLEQLDIDRCAVLAHDMGDTVVAELLHRHNSGTLGFVPEQVVLTNGSIFIDLARLTLGQRAMLRLPAAPLPFALPKWLLRRAIAQSFATAAPPPPGAIEALVALIERDGGARLLPRQNRYLLERREHQPRWTAALVDYTGPLALIWGEHDPIATPQMPQRLARLRPATSVTMLDGVGHWPSIEAPQRLAAQVTGLLGR</sequence>
<accession>A0A4U8VXG3</accession>
<evidence type="ECO:0000313" key="3">
    <source>
        <dbReference type="Proteomes" id="UP000290439"/>
    </source>
</evidence>
<dbReference type="PANTHER" id="PTHR43798">
    <property type="entry name" value="MONOACYLGLYCEROL LIPASE"/>
    <property type="match status" value="1"/>
</dbReference>
<keyword evidence="2" id="KW-0378">Hydrolase</keyword>
<dbReference type="Gene3D" id="3.40.50.1820">
    <property type="entry name" value="alpha/beta hydrolase"/>
    <property type="match status" value="1"/>
</dbReference>
<dbReference type="EC" id="3.8.1.5" evidence="2"/>
<dbReference type="GO" id="GO:0046464">
    <property type="term" value="P:acylglycerol catabolic process"/>
    <property type="evidence" value="ECO:0007669"/>
    <property type="project" value="TreeGrafter"/>
</dbReference>
<evidence type="ECO:0000259" key="1">
    <source>
        <dbReference type="Pfam" id="PF00561"/>
    </source>
</evidence>